<evidence type="ECO:0000256" key="3">
    <source>
        <dbReference type="PROSITE-ProRule" id="PRU01106"/>
    </source>
</evidence>
<keyword evidence="6" id="KW-1185">Reference proteome</keyword>
<dbReference type="CDD" id="cd03442">
    <property type="entry name" value="BFIT_BACH"/>
    <property type="match status" value="1"/>
</dbReference>
<comment type="caution">
    <text evidence="5">The sequence shown here is derived from an EMBL/GenBank/DDBJ whole genome shotgun (WGS) entry which is preliminary data.</text>
</comment>
<dbReference type="PANTHER" id="PTHR11049:SF16">
    <property type="entry name" value="PROTEIN VDLD"/>
    <property type="match status" value="1"/>
</dbReference>
<feature type="domain" description="HotDog ACOT-type" evidence="4">
    <location>
        <begin position="31"/>
        <end position="143"/>
    </location>
</feature>
<dbReference type="InterPro" id="IPR040170">
    <property type="entry name" value="Cytosol_ACT"/>
</dbReference>
<evidence type="ECO:0000313" key="5">
    <source>
        <dbReference type="EMBL" id="EQA44523.1"/>
    </source>
</evidence>
<dbReference type="InterPro" id="IPR029069">
    <property type="entry name" value="HotDog_dom_sf"/>
</dbReference>
<accession>T0GGJ5</accession>
<protein>
    <submittedName>
        <fullName evidence="5">Thioesterase family protein</fullName>
    </submittedName>
</protein>
<dbReference type="PROSITE" id="PS51770">
    <property type="entry name" value="HOTDOG_ACOT"/>
    <property type="match status" value="1"/>
</dbReference>
<dbReference type="InterPro" id="IPR006683">
    <property type="entry name" value="Thioestr_dom"/>
</dbReference>
<dbReference type="Proteomes" id="UP000015454">
    <property type="component" value="Unassembled WGS sequence"/>
</dbReference>
<comment type="similarity">
    <text evidence="1">Belongs to the acyl coenzyme A hydrolase family.</text>
</comment>
<evidence type="ECO:0000259" key="4">
    <source>
        <dbReference type="PROSITE" id="PS51770"/>
    </source>
</evidence>
<dbReference type="STRING" id="1049789.LEP1GSC050_2951"/>
<dbReference type="EMBL" id="AHMO02000008">
    <property type="protein sequence ID" value="EQA44523.1"/>
    <property type="molecule type" value="Genomic_DNA"/>
</dbReference>
<proteinExistence type="inferred from homology"/>
<dbReference type="GO" id="GO:0005829">
    <property type="term" value="C:cytosol"/>
    <property type="evidence" value="ECO:0007669"/>
    <property type="project" value="TreeGrafter"/>
</dbReference>
<dbReference type="Pfam" id="PF03061">
    <property type="entry name" value="4HBT"/>
    <property type="match status" value="1"/>
</dbReference>
<evidence type="ECO:0000256" key="2">
    <source>
        <dbReference type="ARBA" id="ARBA00022801"/>
    </source>
</evidence>
<dbReference type="GO" id="GO:0006637">
    <property type="term" value="P:acyl-CoA metabolic process"/>
    <property type="evidence" value="ECO:0007669"/>
    <property type="project" value="TreeGrafter"/>
</dbReference>
<evidence type="ECO:0000313" key="6">
    <source>
        <dbReference type="Proteomes" id="UP000015454"/>
    </source>
</evidence>
<dbReference type="AlphaFoldDB" id="T0GGJ5"/>
<sequence>MESVRLFSCPKWGGVKPLTILVFMEIVKTPRDSAVETRHIVMPDHANHYGTLFGGVLMSWIDLIAVMVAQRHCGREAVTASVDKLNFLEPISVGDHVILKASVNFTGRSSMEIGVQVSKENPYTGVVVRATTAYLTFVALDENKKPCPIPRLQPETNLEIRRYENAILRQESNRELLRKIKEKGSS</sequence>
<dbReference type="InterPro" id="IPR033120">
    <property type="entry name" value="HOTDOG_ACOT"/>
</dbReference>
<dbReference type="Gene3D" id="3.10.129.10">
    <property type="entry name" value="Hotdog Thioesterase"/>
    <property type="match status" value="1"/>
</dbReference>
<dbReference type="GO" id="GO:0052816">
    <property type="term" value="F:long-chain fatty acyl-CoA hydrolase activity"/>
    <property type="evidence" value="ECO:0007669"/>
    <property type="project" value="TreeGrafter"/>
</dbReference>
<dbReference type="PANTHER" id="PTHR11049">
    <property type="entry name" value="ACYL COENZYME A THIOESTER HYDROLASE"/>
    <property type="match status" value="1"/>
</dbReference>
<name>T0GGJ5_9LEPT</name>
<evidence type="ECO:0000256" key="1">
    <source>
        <dbReference type="ARBA" id="ARBA00010458"/>
    </source>
</evidence>
<reference evidence="5" key="1">
    <citation type="submission" date="2013-05" db="EMBL/GenBank/DDBJ databases">
        <authorList>
            <person name="Harkins D.M."/>
            <person name="Durkin A.S."/>
            <person name="Brinkac L.M."/>
            <person name="Haft D.H."/>
            <person name="Selengut J.D."/>
            <person name="Sanka R."/>
            <person name="DePew J."/>
            <person name="Purushe J."/>
            <person name="Hartskeerl R.A."/>
            <person name="Ahmed A."/>
            <person name="van der Linden H."/>
            <person name="Goris M.G.A."/>
            <person name="Vinetz J.M."/>
            <person name="Sutton G.G."/>
            <person name="Nierman W.C."/>
            <person name="Fouts D.E."/>
        </authorList>
    </citation>
    <scope>NUCLEOTIDE SEQUENCE [LARGE SCALE GENOMIC DNA]</scope>
    <source>
        <strain evidence="5">5399</strain>
    </source>
</reference>
<keyword evidence="2 3" id="KW-0378">Hydrolase</keyword>
<gene>
    <name evidence="5" type="ORF">LEP1GSC050_2951</name>
</gene>
<dbReference type="SUPFAM" id="SSF54637">
    <property type="entry name" value="Thioesterase/thiol ester dehydrase-isomerase"/>
    <property type="match status" value="1"/>
</dbReference>
<organism evidence="5 6">
    <name type="scientific">Leptospira broomii serovar Hurstbridge str. 5399</name>
    <dbReference type="NCBI Taxonomy" id="1049789"/>
    <lineage>
        <taxon>Bacteria</taxon>
        <taxon>Pseudomonadati</taxon>
        <taxon>Spirochaetota</taxon>
        <taxon>Spirochaetia</taxon>
        <taxon>Leptospirales</taxon>
        <taxon>Leptospiraceae</taxon>
        <taxon>Leptospira</taxon>
    </lineage>
</organism>